<evidence type="ECO:0000313" key="3">
    <source>
        <dbReference type="Proteomes" id="UP001301728"/>
    </source>
</evidence>
<dbReference type="InterPro" id="IPR029058">
    <property type="entry name" value="AB_hydrolase_fold"/>
</dbReference>
<protein>
    <submittedName>
        <fullName evidence="2">Alpha/beta hydrolase</fullName>
    </submittedName>
</protein>
<dbReference type="GO" id="GO:0016787">
    <property type="term" value="F:hydrolase activity"/>
    <property type="evidence" value="ECO:0007669"/>
    <property type="project" value="UniProtKB-KW"/>
</dbReference>
<dbReference type="SUPFAM" id="SSF53474">
    <property type="entry name" value="alpha/beta-Hydrolases"/>
    <property type="match status" value="1"/>
</dbReference>
<evidence type="ECO:0000313" key="2">
    <source>
        <dbReference type="EMBL" id="MEA5519439.1"/>
    </source>
</evidence>
<reference evidence="2 3" key="1">
    <citation type="submission" date="2023-12" db="EMBL/GenBank/DDBJ databases">
        <title>Baltic Sea Cyanobacteria.</title>
        <authorList>
            <person name="Delbaje E."/>
            <person name="Fewer D.P."/>
            <person name="Shishido T.K."/>
        </authorList>
    </citation>
    <scope>NUCLEOTIDE SEQUENCE [LARGE SCALE GENOMIC DNA]</scope>
    <source>
        <strain evidence="2 3">CCNP 1315</strain>
    </source>
</reference>
<proteinExistence type="predicted"/>
<gene>
    <name evidence="2" type="ORF">VB854_10815</name>
</gene>
<sequence length="252" mass="29011">MMSRLPDVLWLNTSPSLRHFDQELVNQLSQTVRLGYWEYRQSLDEPSCLNTAVTLVHDYLKSHDKPIHLIGHSTGGLLGLMYAKKYPERVKSLTLLSVGVHPTVDWKAHYYVQLQLLPCSRQVLLEHTVETLFGYQKPTTRQRLMSMLDRDLTESLSVHSLMQRMSMTPIPVSVPLMACGSEDDVIVDDQELQGWRSMLKPGDRVVQVPQGGHFFHHFFPQLIQDKILNFWSDIESFSNQGESRTPMISLKH</sequence>
<comment type="caution">
    <text evidence="2">The sequence shown here is derived from an EMBL/GenBank/DDBJ whole genome shotgun (WGS) entry which is preliminary data.</text>
</comment>
<dbReference type="InterPro" id="IPR000073">
    <property type="entry name" value="AB_hydrolase_1"/>
</dbReference>
<dbReference type="Gene3D" id="3.40.50.1820">
    <property type="entry name" value="alpha/beta hydrolase"/>
    <property type="match status" value="1"/>
</dbReference>
<keyword evidence="3" id="KW-1185">Reference proteome</keyword>
<dbReference type="Pfam" id="PF00561">
    <property type="entry name" value="Abhydrolase_1"/>
    <property type="match status" value="1"/>
</dbReference>
<dbReference type="Proteomes" id="UP001301728">
    <property type="component" value="Unassembled WGS sequence"/>
</dbReference>
<name>A0ABU5TX96_9CYAN</name>
<dbReference type="InterPro" id="IPR050266">
    <property type="entry name" value="AB_hydrolase_sf"/>
</dbReference>
<dbReference type="PRINTS" id="PR00111">
    <property type="entry name" value="ABHYDROLASE"/>
</dbReference>
<organism evidence="2 3">
    <name type="scientific">Limnoraphis robusta CCNP1315</name>
    <dbReference type="NCBI Taxonomy" id="3110306"/>
    <lineage>
        <taxon>Bacteria</taxon>
        <taxon>Bacillati</taxon>
        <taxon>Cyanobacteriota</taxon>
        <taxon>Cyanophyceae</taxon>
        <taxon>Oscillatoriophycideae</taxon>
        <taxon>Oscillatoriales</taxon>
        <taxon>Sirenicapillariaceae</taxon>
        <taxon>Limnoraphis</taxon>
    </lineage>
</organism>
<accession>A0ABU5TX96</accession>
<dbReference type="PANTHER" id="PTHR43798:SF33">
    <property type="entry name" value="HYDROLASE, PUTATIVE (AFU_ORTHOLOGUE AFUA_2G14860)-RELATED"/>
    <property type="match status" value="1"/>
</dbReference>
<dbReference type="RefSeq" id="WP_323273742.1">
    <property type="nucleotide sequence ID" value="NZ_JAYGHT010000031.1"/>
</dbReference>
<dbReference type="EMBL" id="JAYGHT010000031">
    <property type="protein sequence ID" value="MEA5519439.1"/>
    <property type="molecule type" value="Genomic_DNA"/>
</dbReference>
<dbReference type="PANTHER" id="PTHR43798">
    <property type="entry name" value="MONOACYLGLYCEROL LIPASE"/>
    <property type="match status" value="1"/>
</dbReference>
<evidence type="ECO:0000259" key="1">
    <source>
        <dbReference type="Pfam" id="PF00561"/>
    </source>
</evidence>
<keyword evidence="2" id="KW-0378">Hydrolase</keyword>
<feature type="domain" description="AB hydrolase-1" evidence="1">
    <location>
        <begin position="64"/>
        <end position="125"/>
    </location>
</feature>